<organism evidence="1 3">
    <name type="scientific">Flavobacterium hibernum</name>
    <dbReference type="NCBI Taxonomy" id="37752"/>
    <lineage>
        <taxon>Bacteria</taxon>
        <taxon>Pseudomonadati</taxon>
        <taxon>Bacteroidota</taxon>
        <taxon>Flavobacteriia</taxon>
        <taxon>Flavobacteriales</taxon>
        <taxon>Flavobacteriaceae</taxon>
        <taxon>Flavobacterium</taxon>
    </lineage>
</organism>
<protein>
    <submittedName>
        <fullName evidence="2">DUF4844 domain-containing protein</fullName>
    </submittedName>
</protein>
<comment type="caution">
    <text evidence="1">The sequence shown here is derived from an EMBL/GenBank/DDBJ whole genome shotgun (WGS) entry which is preliminary data.</text>
</comment>
<dbReference type="STRING" id="37752.IW18_18140"/>
<sequence length="146" mass="16780">MSSIKKILLTPIFLLFVYCGQGQIKTPIGAMKKFEAFKNKEKFIADNTIFYPGIGDPKLKPILTEKINLASDDFKKVAESNNATDKDYQNAIKKGLQRFSEIYLDLDTENRERICSYFEELMDIVGLEISNGLLNDFMYDFDPQKN</sequence>
<dbReference type="Proteomes" id="UP000198302">
    <property type="component" value="Unassembled WGS sequence"/>
</dbReference>
<dbReference type="Proteomes" id="UP000032061">
    <property type="component" value="Unassembled WGS sequence"/>
</dbReference>
<dbReference type="InterPro" id="IPR038360">
    <property type="entry name" value="DUF4844_sf"/>
</dbReference>
<dbReference type="Pfam" id="PF16133">
    <property type="entry name" value="DUF4844"/>
    <property type="match status" value="1"/>
</dbReference>
<evidence type="ECO:0000313" key="2">
    <source>
        <dbReference type="EMBL" id="OXA85053.1"/>
    </source>
</evidence>
<dbReference type="EMBL" id="MUGX01000026">
    <property type="protein sequence ID" value="OXA85053.1"/>
    <property type="molecule type" value="Genomic_DNA"/>
</dbReference>
<dbReference type="OrthoDB" id="6710549at2"/>
<dbReference type="EMBL" id="JPRK01000015">
    <property type="protein sequence ID" value="KIO51558.1"/>
    <property type="molecule type" value="Genomic_DNA"/>
</dbReference>
<proteinExistence type="predicted"/>
<evidence type="ECO:0000313" key="4">
    <source>
        <dbReference type="Proteomes" id="UP000198302"/>
    </source>
</evidence>
<evidence type="ECO:0000313" key="1">
    <source>
        <dbReference type="EMBL" id="KIO51558.1"/>
    </source>
</evidence>
<dbReference type="InterPro" id="IPR032301">
    <property type="entry name" value="DUF4844"/>
</dbReference>
<accession>A0A0D0ET01</accession>
<evidence type="ECO:0000313" key="3">
    <source>
        <dbReference type="Proteomes" id="UP000032061"/>
    </source>
</evidence>
<keyword evidence="4" id="KW-1185">Reference proteome</keyword>
<reference evidence="2 4" key="2">
    <citation type="submission" date="2016-11" db="EMBL/GenBank/DDBJ databases">
        <title>Whole genomes of Flavobacteriaceae.</title>
        <authorList>
            <person name="Stine C."/>
            <person name="Li C."/>
            <person name="Tadesse D."/>
        </authorList>
    </citation>
    <scope>NUCLEOTIDE SEQUENCE [LARGE SCALE GENOMIC DNA]</scope>
    <source>
        <strain evidence="2 4">ATCC 51468</strain>
    </source>
</reference>
<reference evidence="1 3" key="1">
    <citation type="submission" date="2015-01" db="EMBL/GenBank/DDBJ databases">
        <title>Genome of Flavobacterium hibernum DSM 12611.</title>
        <authorList>
            <person name="Stropko S.J."/>
            <person name="Pipes S.E."/>
            <person name="Newman J.D."/>
        </authorList>
    </citation>
    <scope>NUCLEOTIDE SEQUENCE [LARGE SCALE GENOMIC DNA]</scope>
    <source>
        <strain evidence="1 3">DSM 12611</strain>
    </source>
</reference>
<name>A0A0D0ET01_9FLAO</name>
<dbReference type="Gene3D" id="1.20.1480.40">
    <property type="entry name" value="Uncharacterised protein PF16133, DUF4844"/>
    <property type="match status" value="1"/>
</dbReference>
<gene>
    <name evidence="2" type="ORF">B0A73_16985</name>
    <name evidence="1" type="ORF">IW18_18140</name>
</gene>
<dbReference type="AlphaFoldDB" id="A0A0D0ET01"/>